<dbReference type="Proteomes" id="UP001152795">
    <property type="component" value="Unassembled WGS sequence"/>
</dbReference>
<accession>A0A6S7GU67</accession>
<reference evidence="1" key="1">
    <citation type="submission" date="2020-04" db="EMBL/GenBank/DDBJ databases">
        <authorList>
            <person name="Alioto T."/>
            <person name="Alioto T."/>
            <person name="Gomez Garrido J."/>
        </authorList>
    </citation>
    <scope>NUCLEOTIDE SEQUENCE</scope>
    <source>
        <strain evidence="1">A484AB</strain>
    </source>
</reference>
<dbReference type="Pfam" id="PF03564">
    <property type="entry name" value="DUF1759"/>
    <property type="match status" value="1"/>
</dbReference>
<dbReference type="OrthoDB" id="2717295at2759"/>
<protein>
    <submittedName>
        <fullName evidence="1">Uncharacterized protein</fullName>
    </submittedName>
</protein>
<sequence length="382" mass="43728">MTLIVKFAILEKHLTGPAKDCIRGFPFTENSYPLALKALQDRFGDEEDQASFYLGAVENLPKIKISDVPGLRKFHDDLNTTIQVLENMGPDVAMHLNDPRRMKLLSTKLPRNLAVAWATYQDDKGIGSDMRAFAEWLRKKVQILERVEVQPQTEAGDKRVPGKQVFKPHVHVTTRDEVTQTERTETKLPIEREKCWRQIKDKKCSYYRGKLHSNSRNLKQTWKTLNELMNRKSTNNKIPEMKDENGEVIDETLIPNAFNKYFVELGGKLANKIPRSNILPDSFLRDVHHPVNGLPSFQEISENDVLTLLHGLGPNKASGIDGISSRILNFGSSYFTIPNINMQPVNLKLTGIFPNDWKILRITPIFKSEAKDEMTDQYPLYQ</sequence>
<dbReference type="EMBL" id="CACRXK020002288">
    <property type="protein sequence ID" value="CAB3993582.1"/>
    <property type="molecule type" value="Genomic_DNA"/>
</dbReference>
<comment type="caution">
    <text evidence="1">The sequence shown here is derived from an EMBL/GenBank/DDBJ whole genome shotgun (WGS) entry which is preliminary data.</text>
</comment>
<dbReference type="AlphaFoldDB" id="A0A6S7GU67"/>
<proteinExistence type="predicted"/>
<evidence type="ECO:0000313" key="1">
    <source>
        <dbReference type="EMBL" id="CAB3993582.1"/>
    </source>
</evidence>
<name>A0A6S7GU67_PARCT</name>
<dbReference type="InterPro" id="IPR005312">
    <property type="entry name" value="DUF1759"/>
</dbReference>
<organism evidence="1 2">
    <name type="scientific">Paramuricea clavata</name>
    <name type="common">Red gorgonian</name>
    <name type="synonym">Violescent sea-whip</name>
    <dbReference type="NCBI Taxonomy" id="317549"/>
    <lineage>
        <taxon>Eukaryota</taxon>
        <taxon>Metazoa</taxon>
        <taxon>Cnidaria</taxon>
        <taxon>Anthozoa</taxon>
        <taxon>Octocorallia</taxon>
        <taxon>Malacalcyonacea</taxon>
        <taxon>Plexauridae</taxon>
        <taxon>Paramuricea</taxon>
    </lineage>
</organism>
<dbReference type="PANTHER" id="PTHR47331">
    <property type="entry name" value="PHD-TYPE DOMAIN-CONTAINING PROTEIN"/>
    <property type="match status" value="1"/>
</dbReference>
<keyword evidence="2" id="KW-1185">Reference proteome</keyword>
<evidence type="ECO:0000313" key="2">
    <source>
        <dbReference type="Proteomes" id="UP001152795"/>
    </source>
</evidence>
<gene>
    <name evidence="1" type="ORF">PACLA_8A070204</name>
</gene>